<evidence type="ECO:0000256" key="2">
    <source>
        <dbReference type="ARBA" id="ARBA00023002"/>
    </source>
</evidence>
<dbReference type="PIRSF" id="PIRSF000126">
    <property type="entry name" value="11-beta-HSD1"/>
    <property type="match status" value="1"/>
</dbReference>
<proteinExistence type="inferred from homology"/>
<gene>
    <name evidence="4" type="ORF">GCM10023185_03530</name>
</gene>
<comment type="caution">
    <text evidence="4">The sequence shown here is derived from an EMBL/GenBank/DDBJ whole genome shotgun (WGS) entry which is preliminary data.</text>
</comment>
<keyword evidence="5" id="KW-1185">Reference proteome</keyword>
<dbReference type="EMBL" id="BAABGZ010000008">
    <property type="protein sequence ID" value="GAA4348014.1"/>
    <property type="molecule type" value="Genomic_DNA"/>
</dbReference>
<evidence type="ECO:0000256" key="1">
    <source>
        <dbReference type="ARBA" id="ARBA00006484"/>
    </source>
</evidence>
<name>A0ABP8HZ94_9BACT</name>
<dbReference type="Pfam" id="PF00106">
    <property type="entry name" value="adh_short"/>
    <property type="match status" value="1"/>
</dbReference>
<dbReference type="CDD" id="cd05233">
    <property type="entry name" value="SDR_c"/>
    <property type="match status" value="1"/>
</dbReference>
<keyword evidence="2" id="KW-0560">Oxidoreductase</keyword>
<protein>
    <submittedName>
        <fullName evidence="4">SDR family oxidoreductase</fullName>
    </submittedName>
</protein>
<evidence type="ECO:0000313" key="5">
    <source>
        <dbReference type="Proteomes" id="UP001501153"/>
    </source>
</evidence>
<reference evidence="5" key="1">
    <citation type="journal article" date="2019" name="Int. J. Syst. Evol. Microbiol.">
        <title>The Global Catalogue of Microorganisms (GCM) 10K type strain sequencing project: providing services to taxonomists for standard genome sequencing and annotation.</title>
        <authorList>
            <consortium name="The Broad Institute Genomics Platform"/>
            <consortium name="The Broad Institute Genome Sequencing Center for Infectious Disease"/>
            <person name="Wu L."/>
            <person name="Ma J."/>
        </authorList>
    </citation>
    <scope>NUCLEOTIDE SEQUENCE [LARGE SCALE GENOMIC DNA]</scope>
    <source>
        <strain evidence="5">JCM 17923</strain>
    </source>
</reference>
<evidence type="ECO:0000313" key="4">
    <source>
        <dbReference type="EMBL" id="GAA4348014.1"/>
    </source>
</evidence>
<dbReference type="PRINTS" id="PR00081">
    <property type="entry name" value="GDHRDH"/>
</dbReference>
<accession>A0ABP8HZ94</accession>
<dbReference type="PRINTS" id="PR00080">
    <property type="entry name" value="SDRFAMILY"/>
</dbReference>
<comment type="similarity">
    <text evidence="1 3">Belongs to the short-chain dehydrogenases/reductases (SDR) family.</text>
</comment>
<dbReference type="Gene3D" id="3.40.50.720">
    <property type="entry name" value="NAD(P)-binding Rossmann-like Domain"/>
    <property type="match status" value="1"/>
</dbReference>
<dbReference type="InterPro" id="IPR020904">
    <property type="entry name" value="Sc_DH/Rdtase_CS"/>
</dbReference>
<dbReference type="RefSeq" id="WP_345233255.1">
    <property type="nucleotide sequence ID" value="NZ_BAABGZ010000008.1"/>
</dbReference>
<sequence length="263" mass="27742">MAYALVTGASRGIGRALALSLAECGYDLLLVARSGEALQELASEIILKHQREADFLAIDLAEPEAATTVAGWVQQQTPNLAVLVNNAGYGLWGRFEQLPLAEQQNMLQLNMALPVALTHALLPALRAGRDSQKSYILNVASTAAYQAVPSLTLYAASKAFLLSFSRGLRYELKDTKVSVTCLCPGATTTSFADRAGMGSELQKTAEKVSMTPEAVAAVAVAGMLSGQAEVVPGIINKVSAGLTSLVPKGLTERIAAGIYEKYL</sequence>
<dbReference type="InterPro" id="IPR036291">
    <property type="entry name" value="NAD(P)-bd_dom_sf"/>
</dbReference>
<organism evidence="4 5">
    <name type="scientific">Hymenobacter saemangeumensis</name>
    <dbReference type="NCBI Taxonomy" id="1084522"/>
    <lineage>
        <taxon>Bacteria</taxon>
        <taxon>Pseudomonadati</taxon>
        <taxon>Bacteroidota</taxon>
        <taxon>Cytophagia</taxon>
        <taxon>Cytophagales</taxon>
        <taxon>Hymenobacteraceae</taxon>
        <taxon>Hymenobacter</taxon>
    </lineage>
</organism>
<dbReference type="InterPro" id="IPR002347">
    <property type="entry name" value="SDR_fam"/>
</dbReference>
<dbReference type="Proteomes" id="UP001501153">
    <property type="component" value="Unassembled WGS sequence"/>
</dbReference>
<dbReference type="PROSITE" id="PS00061">
    <property type="entry name" value="ADH_SHORT"/>
    <property type="match status" value="1"/>
</dbReference>
<dbReference type="PANTHER" id="PTHR44196">
    <property type="entry name" value="DEHYDROGENASE/REDUCTASE SDR FAMILY MEMBER 7B"/>
    <property type="match status" value="1"/>
</dbReference>
<evidence type="ECO:0000256" key="3">
    <source>
        <dbReference type="RuleBase" id="RU000363"/>
    </source>
</evidence>
<dbReference type="PANTHER" id="PTHR44196:SF2">
    <property type="entry name" value="SHORT-CHAIN DEHYDROGENASE-RELATED"/>
    <property type="match status" value="1"/>
</dbReference>
<dbReference type="SUPFAM" id="SSF51735">
    <property type="entry name" value="NAD(P)-binding Rossmann-fold domains"/>
    <property type="match status" value="1"/>
</dbReference>